<organism evidence="4 5">
    <name type="scientific">Hoeflea algicola</name>
    <dbReference type="NCBI Taxonomy" id="2983763"/>
    <lineage>
        <taxon>Bacteria</taxon>
        <taxon>Pseudomonadati</taxon>
        <taxon>Pseudomonadota</taxon>
        <taxon>Alphaproteobacteria</taxon>
        <taxon>Hyphomicrobiales</taxon>
        <taxon>Rhizobiaceae</taxon>
        <taxon>Hoeflea</taxon>
    </lineage>
</organism>
<evidence type="ECO:0000256" key="1">
    <source>
        <dbReference type="ARBA" id="ARBA00012528"/>
    </source>
</evidence>
<keyword evidence="4" id="KW-0548">Nucleotidyltransferase</keyword>
<dbReference type="EC" id="2.7.7.65" evidence="1"/>
<comment type="caution">
    <text evidence="4">The sequence shown here is derived from an EMBL/GenBank/DDBJ whole genome shotgun (WGS) entry which is preliminary data.</text>
</comment>
<dbReference type="Proteomes" id="UP001073227">
    <property type="component" value="Unassembled WGS sequence"/>
</dbReference>
<dbReference type="InterPro" id="IPR029016">
    <property type="entry name" value="GAF-like_dom_sf"/>
</dbReference>
<keyword evidence="5" id="KW-1185">Reference proteome</keyword>
<dbReference type="Pfam" id="PF00990">
    <property type="entry name" value="GGDEF"/>
    <property type="match status" value="1"/>
</dbReference>
<dbReference type="PROSITE" id="PS50887">
    <property type="entry name" value="GGDEF"/>
    <property type="match status" value="1"/>
</dbReference>
<evidence type="ECO:0000256" key="2">
    <source>
        <dbReference type="ARBA" id="ARBA00034247"/>
    </source>
</evidence>
<dbReference type="RefSeq" id="WP_267651961.1">
    <property type="nucleotide sequence ID" value="NZ_JAOVZR010000001.1"/>
</dbReference>
<dbReference type="SUPFAM" id="SSF55785">
    <property type="entry name" value="PYP-like sensor domain (PAS domain)"/>
    <property type="match status" value="1"/>
</dbReference>
<dbReference type="InterPro" id="IPR029787">
    <property type="entry name" value="Nucleotide_cyclase"/>
</dbReference>
<protein>
    <recommendedName>
        <fullName evidence="1">diguanylate cyclase</fullName>
        <ecNumber evidence="1">2.7.7.65</ecNumber>
    </recommendedName>
</protein>
<reference evidence="4" key="1">
    <citation type="submission" date="2022-10" db="EMBL/GenBank/DDBJ databases">
        <title>Hoeflea sp. G2-23, isolated from marine algae.</title>
        <authorList>
            <person name="Kristyanto S."/>
            <person name="Kim J.M."/>
            <person name="Jeon C.O."/>
        </authorList>
    </citation>
    <scope>NUCLEOTIDE SEQUENCE</scope>
    <source>
        <strain evidence="4">G2-23</strain>
    </source>
</reference>
<dbReference type="InterPro" id="IPR050469">
    <property type="entry name" value="Diguanylate_Cyclase"/>
</dbReference>
<dbReference type="EMBL" id="JAOVZR010000001">
    <property type="protein sequence ID" value="MCY0146281.1"/>
    <property type="molecule type" value="Genomic_DNA"/>
</dbReference>
<dbReference type="PANTHER" id="PTHR45138">
    <property type="entry name" value="REGULATORY COMPONENTS OF SENSORY TRANSDUCTION SYSTEM"/>
    <property type="match status" value="1"/>
</dbReference>
<comment type="catalytic activity">
    <reaction evidence="2">
        <text>2 GTP = 3',3'-c-di-GMP + 2 diphosphate</text>
        <dbReference type="Rhea" id="RHEA:24898"/>
        <dbReference type="ChEBI" id="CHEBI:33019"/>
        <dbReference type="ChEBI" id="CHEBI:37565"/>
        <dbReference type="ChEBI" id="CHEBI:58805"/>
        <dbReference type="EC" id="2.7.7.65"/>
    </reaction>
</comment>
<dbReference type="InterPro" id="IPR003018">
    <property type="entry name" value="GAF"/>
</dbReference>
<evidence type="ECO:0000259" key="3">
    <source>
        <dbReference type="PROSITE" id="PS50887"/>
    </source>
</evidence>
<feature type="domain" description="GGDEF" evidence="3">
    <location>
        <begin position="329"/>
        <end position="461"/>
    </location>
</feature>
<dbReference type="SMART" id="SM00267">
    <property type="entry name" value="GGDEF"/>
    <property type="match status" value="1"/>
</dbReference>
<accession>A0ABT3Z3I0</accession>
<dbReference type="Pfam" id="PF01590">
    <property type="entry name" value="GAF"/>
    <property type="match status" value="1"/>
</dbReference>
<dbReference type="Gene3D" id="3.30.450.40">
    <property type="match status" value="1"/>
</dbReference>
<dbReference type="NCBIfam" id="TIGR00254">
    <property type="entry name" value="GGDEF"/>
    <property type="match status" value="1"/>
</dbReference>
<sequence length="461" mass="51460">MPGYPLPDRETERLAKLQKYTILDSLPEAAYDRITRLASHMLKVPIALVTLVDSDRQWFKSKVGIDVQETPRDISMCAHTICRPDVFVVEDTTLDERFRDNPMVIGEPGVRFYAGAPLNASDGLILGTLCVADRVPRTLSEMEKSLLVDLAAIIADALETRLLLERAEKAENRLSDAMECLPSGFVLFDKEDRLVLCNSRYREIYSRSADVIKPGALFEDMVRTGVERGQYPQAAGKEDAWIASHVQVHQNPGEPTEQYLPDDRYIQVHNRRTGEGGLVGFRIDISEKKRQEQALALMAWTDGLTGALNRRRFFELATIEIGRARREEAPMSLLLLDADHFKKINDRDGHAAGDRVLEGLVARWEAELRPHDMIGRVGGEEFCVLLPGMGEAEALRAAERLRAAIADLPFAVEGQLIRVTVSAGIATLNADDTLETLMKRADMGLYEAKEAGRNRFAVYAA</sequence>
<evidence type="ECO:0000313" key="4">
    <source>
        <dbReference type="EMBL" id="MCY0146281.1"/>
    </source>
</evidence>
<gene>
    <name evidence="4" type="ORF">OEG84_00745</name>
</gene>
<dbReference type="Pfam" id="PF12860">
    <property type="entry name" value="PAS_7"/>
    <property type="match status" value="1"/>
</dbReference>
<dbReference type="Gene3D" id="3.30.70.270">
    <property type="match status" value="1"/>
</dbReference>
<dbReference type="InterPro" id="IPR000160">
    <property type="entry name" value="GGDEF_dom"/>
</dbReference>
<keyword evidence="4" id="KW-0808">Transferase</keyword>
<dbReference type="InterPro" id="IPR043128">
    <property type="entry name" value="Rev_trsase/Diguanyl_cyclase"/>
</dbReference>
<dbReference type="CDD" id="cd01949">
    <property type="entry name" value="GGDEF"/>
    <property type="match status" value="1"/>
</dbReference>
<evidence type="ECO:0000313" key="5">
    <source>
        <dbReference type="Proteomes" id="UP001073227"/>
    </source>
</evidence>
<dbReference type="InterPro" id="IPR035965">
    <property type="entry name" value="PAS-like_dom_sf"/>
</dbReference>
<dbReference type="GO" id="GO:0052621">
    <property type="term" value="F:diguanylate cyclase activity"/>
    <property type="evidence" value="ECO:0007669"/>
    <property type="project" value="UniProtKB-EC"/>
</dbReference>
<proteinExistence type="predicted"/>
<dbReference type="PANTHER" id="PTHR45138:SF9">
    <property type="entry name" value="DIGUANYLATE CYCLASE DGCM-RELATED"/>
    <property type="match status" value="1"/>
</dbReference>
<name>A0ABT3Z3I0_9HYPH</name>
<dbReference type="Gene3D" id="3.30.450.20">
    <property type="entry name" value="PAS domain"/>
    <property type="match status" value="1"/>
</dbReference>
<dbReference type="SMART" id="SM00065">
    <property type="entry name" value="GAF"/>
    <property type="match status" value="1"/>
</dbReference>
<dbReference type="SUPFAM" id="SSF55073">
    <property type="entry name" value="Nucleotide cyclase"/>
    <property type="match status" value="1"/>
</dbReference>
<dbReference type="SUPFAM" id="SSF55781">
    <property type="entry name" value="GAF domain-like"/>
    <property type="match status" value="1"/>
</dbReference>